<dbReference type="Pfam" id="PF02632">
    <property type="entry name" value="BioY"/>
    <property type="match status" value="1"/>
</dbReference>
<feature type="transmembrane region" description="Helical" evidence="1">
    <location>
        <begin position="29"/>
        <end position="50"/>
    </location>
</feature>
<organism evidence="2">
    <name type="scientific">mine drainage metagenome</name>
    <dbReference type="NCBI Taxonomy" id="410659"/>
    <lineage>
        <taxon>unclassified sequences</taxon>
        <taxon>metagenomes</taxon>
        <taxon>ecological metagenomes</taxon>
    </lineage>
</organism>
<evidence type="ECO:0000256" key="1">
    <source>
        <dbReference type="SAM" id="Phobius"/>
    </source>
</evidence>
<gene>
    <name evidence="2" type="ORF">CARN6_0953</name>
</gene>
<dbReference type="GO" id="GO:0005886">
    <property type="term" value="C:plasma membrane"/>
    <property type="evidence" value="ECO:0007669"/>
    <property type="project" value="InterPro"/>
</dbReference>
<keyword evidence="1" id="KW-0472">Membrane</keyword>
<sequence length="199" mass="20673">MDRTIKNETQVNLAAEAVSPAGLLLRRGAVVVSATLFVAVCAHVSIPLWFTPVPLTLQPFAVLLLGLLMTPGMAVATMVSYLAEGALGLPVFTPHGLGGLAQLLGPTGGYLLSYPIVAPLVSVLWRVSSRTFTMAAGIAFAGSFVTLAMGAAWLGYLTHLTPALLVDHAVLPFLPGDALKVLAAASIATSAGHIRQHRK</sequence>
<keyword evidence="1" id="KW-1133">Transmembrane helix</keyword>
<proteinExistence type="predicted"/>
<protein>
    <submittedName>
        <fullName evidence="2">BioY protein</fullName>
    </submittedName>
</protein>
<feature type="transmembrane region" description="Helical" evidence="1">
    <location>
        <begin position="103"/>
        <end position="125"/>
    </location>
</feature>
<feature type="transmembrane region" description="Helical" evidence="1">
    <location>
        <begin position="132"/>
        <end position="158"/>
    </location>
</feature>
<dbReference type="GO" id="GO:0015225">
    <property type="term" value="F:biotin transmembrane transporter activity"/>
    <property type="evidence" value="ECO:0007669"/>
    <property type="project" value="InterPro"/>
</dbReference>
<feature type="transmembrane region" description="Helical" evidence="1">
    <location>
        <begin position="62"/>
        <end position="83"/>
    </location>
</feature>
<dbReference type="EMBL" id="CABQ01000108">
    <property type="protein sequence ID" value="CBI07599.1"/>
    <property type="molecule type" value="Genomic_DNA"/>
</dbReference>
<dbReference type="PANTHER" id="PTHR34295">
    <property type="entry name" value="BIOTIN TRANSPORTER BIOY"/>
    <property type="match status" value="1"/>
</dbReference>
<dbReference type="AlphaFoldDB" id="E6QK32"/>
<dbReference type="Gene3D" id="1.10.1760.20">
    <property type="match status" value="1"/>
</dbReference>
<keyword evidence="1" id="KW-0812">Transmembrane</keyword>
<dbReference type="InterPro" id="IPR003784">
    <property type="entry name" value="BioY"/>
</dbReference>
<comment type="caution">
    <text evidence="2">The sequence shown here is derived from an EMBL/GenBank/DDBJ whole genome shotgun (WGS) entry which is preliminary data.</text>
</comment>
<dbReference type="PANTHER" id="PTHR34295:SF1">
    <property type="entry name" value="BIOTIN TRANSPORTER BIOY"/>
    <property type="match status" value="1"/>
</dbReference>
<name>E6QK32_9ZZZZ</name>
<accession>E6QK32</accession>
<reference evidence="2" key="1">
    <citation type="submission" date="2009-10" db="EMBL/GenBank/DDBJ databases">
        <title>Diversity of trophic interactions inside an arsenic-rich microbial ecosystem.</title>
        <authorList>
            <person name="Bertin P.N."/>
            <person name="Heinrich-Salmeron A."/>
            <person name="Pelletier E."/>
            <person name="Goulhen-Chollet F."/>
            <person name="Arsene-Ploetze F."/>
            <person name="Gallien S."/>
            <person name="Calteau A."/>
            <person name="Vallenet D."/>
            <person name="Casiot C."/>
            <person name="Chane-Woon-Ming B."/>
            <person name="Giloteaux L."/>
            <person name="Barakat M."/>
            <person name="Bonnefoy V."/>
            <person name="Bruneel O."/>
            <person name="Chandler M."/>
            <person name="Cleiss J."/>
            <person name="Duran R."/>
            <person name="Elbaz-Poulichet F."/>
            <person name="Fonknechten N."/>
            <person name="Lauga B."/>
            <person name="Mornico D."/>
            <person name="Ortet P."/>
            <person name="Schaeffer C."/>
            <person name="Siguier P."/>
            <person name="Alexander Thil Smith A."/>
            <person name="Van Dorsselaer A."/>
            <person name="Weissenbach J."/>
            <person name="Medigue C."/>
            <person name="Le Paslier D."/>
        </authorList>
    </citation>
    <scope>NUCLEOTIDE SEQUENCE</scope>
</reference>
<evidence type="ECO:0000313" key="2">
    <source>
        <dbReference type="EMBL" id="CBI07599.1"/>
    </source>
</evidence>